<accession>A0A4Z2FSD4</accession>
<sequence length="97" mass="11210">MQAELRLQGLRPLTVRTSSDRALSFFCLFTREAAAAVAPPREENPGLREENPGLREENPRLQEENPGLRGFSSTWNQEVEERRYRRLEEYVVCMTGV</sequence>
<evidence type="ECO:0000256" key="1">
    <source>
        <dbReference type="SAM" id="MobiDB-lite"/>
    </source>
</evidence>
<name>A0A4Z2FSD4_9TELE</name>
<keyword evidence="3" id="KW-1185">Reference proteome</keyword>
<evidence type="ECO:0000313" key="2">
    <source>
        <dbReference type="EMBL" id="TNN44147.1"/>
    </source>
</evidence>
<evidence type="ECO:0000313" key="3">
    <source>
        <dbReference type="Proteomes" id="UP000314294"/>
    </source>
</evidence>
<feature type="compositionally biased region" description="Basic and acidic residues" evidence="1">
    <location>
        <begin position="40"/>
        <end position="63"/>
    </location>
</feature>
<dbReference type="AlphaFoldDB" id="A0A4Z2FSD4"/>
<proteinExistence type="predicted"/>
<reference evidence="2 3" key="1">
    <citation type="submission" date="2019-03" db="EMBL/GenBank/DDBJ databases">
        <title>First draft genome of Liparis tanakae, snailfish: a comprehensive survey of snailfish specific genes.</title>
        <authorList>
            <person name="Kim W."/>
            <person name="Song I."/>
            <person name="Jeong J.-H."/>
            <person name="Kim D."/>
            <person name="Kim S."/>
            <person name="Ryu S."/>
            <person name="Song J.Y."/>
            <person name="Lee S.K."/>
        </authorList>
    </citation>
    <scope>NUCLEOTIDE SEQUENCE [LARGE SCALE GENOMIC DNA]</scope>
    <source>
        <tissue evidence="2">Muscle</tissue>
    </source>
</reference>
<dbReference type="Proteomes" id="UP000314294">
    <property type="component" value="Unassembled WGS sequence"/>
</dbReference>
<feature type="region of interest" description="Disordered" evidence="1">
    <location>
        <begin position="38"/>
        <end position="73"/>
    </location>
</feature>
<dbReference type="EMBL" id="SRLO01000921">
    <property type="protein sequence ID" value="TNN44147.1"/>
    <property type="molecule type" value="Genomic_DNA"/>
</dbReference>
<protein>
    <submittedName>
        <fullName evidence="2">Uncharacterized protein</fullName>
    </submittedName>
</protein>
<organism evidence="2 3">
    <name type="scientific">Liparis tanakae</name>
    <name type="common">Tanaka's snailfish</name>
    <dbReference type="NCBI Taxonomy" id="230148"/>
    <lineage>
        <taxon>Eukaryota</taxon>
        <taxon>Metazoa</taxon>
        <taxon>Chordata</taxon>
        <taxon>Craniata</taxon>
        <taxon>Vertebrata</taxon>
        <taxon>Euteleostomi</taxon>
        <taxon>Actinopterygii</taxon>
        <taxon>Neopterygii</taxon>
        <taxon>Teleostei</taxon>
        <taxon>Neoteleostei</taxon>
        <taxon>Acanthomorphata</taxon>
        <taxon>Eupercaria</taxon>
        <taxon>Perciformes</taxon>
        <taxon>Cottioidei</taxon>
        <taxon>Cottales</taxon>
        <taxon>Liparidae</taxon>
        <taxon>Liparis</taxon>
    </lineage>
</organism>
<comment type="caution">
    <text evidence="2">The sequence shown here is derived from an EMBL/GenBank/DDBJ whole genome shotgun (WGS) entry which is preliminary data.</text>
</comment>
<gene>
    <name evidence="2" type="ORF">EYF80_045666</name>
</gene>